<dbReference type="eggNOG" id="COG1145">
    <property type="taxonomic scope" value="Bacteria"/>
</dbReference>
<keyword evidence="3" id="KW-0411">Iron-sulfur</keyword>
<name>F2NF87_DESAR</name>
<keyword evidence="1" id="KW-0479">Metal-binding</keyword>
<sequence>MDIFERLARKLDELPQGFPHTESGVELRILRHIFDEEDAAMALKLTPRFETAEDIARRLEQPVAETRTRLDEMAIKGQIGSFKMGGHQMYRLMPFVIGIYEQQRQSRLTHELVHLFEEYLPMLSQVAGGHPPHVARVIPAHGAISPELVLLPHEDIRQIIDRAKSFRVQDCICRREQALLGKQCHHATKTCLQFSMEADAYAYFKLDGDIITREDALKIAIEAENEGLVHTTHNVKDLPAGFLCNCCSCCCGLIRSLKEYHSPFVLAKSNYVAHIDPDSCQACGVCRDERCPMDAIEEGEGVYQVIDNRCIGCGVCVITCPGEAIALVARSEADRDLIAQDMQDWGQKKLER</sequence>
<dbReference type="SUPFAM" id="SSF54862">
    <property type="entry name" value="4Fe-4S ferredoxins"/>
    <property type="match status" value="1"/>
</dbReference>
<evidence type="ECO:0000313" key="6">
    <source>
        <dbReference type="Proteomes" id="UP000000483"/>
    </source>
</evidence>
<accession>F2NF87</accession>
<organism evidence="5 6">
    <name type="scientific">Desulfobacca acetoxidans (strain ATCC 700848 / DSM 11109 / ASRB2)</name>
    <dbReference type="NCBI Taxonomy" id="880072"/>
    <lineage>
        <taxon>Bacteria</taxon>
        <taxon>Pseudomonadati</taxon>
        <taxon>Thermodesulfobacteriota</taxon>
        <taxon>Desulfobaccia</taxon>
        <taxon>Desulfobaccales</taxon>
        <taxon>Desulfobaccaceae</taxon>
        <taxon>Desulfobacca</taxon>
    </lineage>
</organism>
<feature type="domain" description="4Fe-4S ferredoxin-type" evidence="4">
    <location>
        <begin position="271"/>
        <end position="300"/>
    </location>
</feature>
<dbReference type="HOGENOM" id="CLU_043380_1_0_7"/>
<dbReference type="KEGG" id="dao:Desac_0763"/>
<dbReference type="GO" id="GO:0051536">
    <property type="term" value="F:iron-sulfur cluster binding"/>
    <property type="evidence" value="ECO:0007669"/>
    <property type="project" value="UniProtKB-KW"/>
</dbReference>
<dbReference type="Pfam" id="PF13237">
    <property type="entry name" value="Fer4_10"/>
    <property type="match status" value="1"/>
</dbReference>
<evidence type="ECO:0000256" key="3">
    <source>
        <dbReference type="ARBA" id="ARBA00023014"/>
    </source>
</evidence>
<feature type="domain" description="4Fe-4S ferredoxin-type" evidence="4">
    <location>
        <begin position="301"/>
        <end position="330"/>
    </location>
</feature>
<dbReference type="EMBL" id="CP002629">
    <property type="protein sequence ID" value="AEB08642.1"/>
    <property type="molecule type" value="Genomic_DNA"/>
</dbReference>
<reference evidence="6" key="2">
    <citation type="submission" date="2011-03" db="EMBL/GenBank/DDBJ databases">
        <title>The complete genome of Desulfobacca acetoxidans DSM 11109.</title>
        <authorList>
            <consortium name="US DOE Joint Genome Institute (JGI-PGF)"/>
            <person name="Lucas S."/>
            <person name="Copeland A."/>
            <person name="Lapidus A."/>
            <person name="Bruce D."/>
            <person name="Goodwin L."/>
            <person name="Pitluck S."/>
            <person name="Peters L."/>
            <person name="Kyrpides N."/>
            <person name="Mavromatis K."/>
            <person name="Ivanova N."/>
            <person name="Ovchinnikova G."/>
            <person name="Teshima H."/>
            <person name="Detter J.C."/>
            <person name="Han C."/>
            <person name="Land M."/>
            <person name="Hauser L."/>
            <person name="Markowitz V."/>
            <person name="Cheng J.-F."/>
            <person name="Hugenholtz P."/>
            <person name="Woyke T."/>
            <person name="Wu D."/>
            <person name="Spring S."/>
            <person name="Schueler E."/>
            <person name="Brambilla E."/>
            <person name="Klenk H.-P."/>
            <person name="Eisen J.A."/>
        </authorList>
    </citation>
    <scope>NUCLEOTIDE SEQUENCE [LARGE SCALE GENOMIC DNA]</scope>
    <source>
        <strain evidence="6">ATCC 700848 / DSM 11109 / ASRB2</strain>
    </source>
</reference>
<protein>
    <submittedName>
        <fullName evidence="5">4Fe-4S ferredoxin iron-sulfur binding domain-containing protein</fullName>
    </submittedName>
</protein>
<dbReference type="Proteomes" id="UP000000483">
    <property type="component" value="Chromosome"/>
</dbReference>
<dbReference type="PROSITE" id="PS51379">
    <property type="entry name" value="4FE4S_FER_2"/>
    <property type="match status" value="2"/>
</dbReference>
<dbReference type="PROSITE" id="PS00198">
    <property type="entry name" value="4FE4S_FER_1"/>
    <property type="match status" value="1"/>
</dbReference>
<gene>
    <name evidence="5" type="ordered locus">Desac_0763</name>
</gene>
<dbReference type="OrthoDB" id="5488678at2"/>
<evidence type="ECO:0000313" key="5">
    <source>
        <dbReference type="EMBL" id="AEB08642.1"/>
    </source>
</evidence>
<keyword evidence="6" id="KW-1185">Reference proteome</keyword>
<dbReference type="GO" id="GO:0046872">
    <property type="term" value="F:metal ion binding"/>
    <property type="evidence" value="ECO:0007669"/>
    <property type="project" value="UniProtKB-KW"/>
</dbReference>
<reference evidence="5 6" key="1">
    <citation type="journal article" date="2011" name="Stand. Genomic Sci.">
        <title>Complete genome sequence of the acetate-degrading sulfate reducer Desulfobacca acetoxidans type strain (ASRB2).</title>
        <authorList>
            <person name="Goker M."/>
            <person name="Teshima H."/>
            <person name="Lapidus A."/>
            <person name="Nolan M."/>
            <person name="Lucas S."/>
            <person name="Hammon N."/>
            <person name="Deshpande S."/>
            <person name="Cheng J.F."/>
            <person name="Tapia R."/>
            <person name="Han C."/>
            <person name="Goodwin L."/>
            <person name="Pitluck S."/>
            <person name="Huntemann M."/>
            <person name="Liolios K."/>
            <person name="Ivanova N."/>
            <person name="Pagani I."/>
            <person name="Mavromatis K."/>
            <person name="Ovchinikova G."/>
            <person name="Pati A."/>
            <person name="Chen A."/>
            <person name="Palaniappan K."/>
            <person name="Land M."/>
            <person name="Hauser L."/>
            <person name="Brambilla E.M."/>
            <person name="Rohde M."/>
            <person name="Spring S."/>
            <person name="Detter J.C."/>
            <person name="Woyke T."/>
            <person name="Bristow J."/>
            <person name="Eisen J.A."/>
            <person name="Markowitz V."/>
            <person name="Hugenholtz P."/>
            <person name="Kyrpides N.C."/>
            <person name="Klenk H.P."/>
        </authorList>
    </citation>
    <scope>NUCLEOTIDE SEQUENCE [LARGE SCALE GENOMIC DNA]</scope>
    <source>
        <strain evidence="6">ATCC 700848 / DSM 11109 / ASRB2</strain>
    </source>
</reference>
<evidence type="ECO:0000256" key="1">
    <source>
        <dbReference type="ARBA" id="ARBA00022723"/>
    </source>
</evidence>
<dbReference type="Gene3D" id="3.30.70.20">
    <property type="match status" value="1"/>
</dbReference>
<dbReference type="InterPro" id="IPR017896">
    <property type="entry name" value="4Fe4S_Fe-S-bd"/>
</dbReference>
<evidence type="ECO:0000259" key="4">
    <source>
        <dbReference type="PROSITE" id="PS51379"/>
    </source>
</evidence>
<dbReference type="InterPro" id="IPR017900">
    <property type="entry name" value="4Fe4S_Fe_S_CS"/>
</dbReference>
<dbReference type="AlphaFoldDB" id="F2NF87"/>
<proteinExistence type="predicted"/>
<dbReference type="STRING" id="880072.Desac_0763"/>
<keyword evidence="2" id="KW-0408">Iron</keyword>
<evidence type="ECO:0000256" key="2">
    <source>
        <dbReference type="ARBA" id="ARBA00023004"/>
    </source>
</evidence>
<dbReference type="RefSeq" id="WP_013705755.1">
    <property type="nucleotide sequence ID" value="NC_015388.1"/>
</dbReference>